<evidence type="ECO:0000313" key="1">
    <source>
        <dbReference type="EMBL" id="PZN75369.1"/>
    </source>
</evidence>
<dbReference type="AlphaFoldDB" id="A0A2W4QZA5"/>
<accession>A0A2W4QZA5</accession>
<protein>
    <submittedName>
        <fullName evidence="1">Uncharacterized protein</fullName>
    </submittedName>
</protein>
<sequence>MPKTKLSFKTFKSCLKKCAFEIVFHFDRIKFYMDSATKISDIEACQEYAKQQDISLRSLPHYDTMEYMIDVKQPTLEYFKALNAAMAGEYLICYVEIAMDILTKSKIKKDMLDKILRNLLIRQMKSNQQAFPYGIAGDTLYFGKRLSKYPVMVYYADKKSKLKPDHYCCHIEMRLQDTGIVKAQRLYTFADLINFEHELFWEQYLDLRTVNYTKLGRLATDGNKSDPTFLRNGLKLLNSYKCAQALLNERPDLLTALSPVTGKRMFEGLLKKEGL</sequence>
<gene>
    <name evidence="1" type="ORF">DM484_18930</name>
</gene>
<reference evidence="1 2" key="1">
    <citation type="journal article" date="2018" name="Aquat. Microb. Ecol.">
        <title>Gammaproteobacterial methanotrophs dominate.</title>
        <authorList>
            <person name="Rissanen A.J."/>
            <person name="Saarenheimo J."/>
            <person name="Tiirola M."/>
            <person name="Peura S."/>
            <person name="Aalto S.L."/>
            <person name="Karvinen A."/>
            <person name="Nykanen H."/>
        </authorList>
    </citation>
    <scope>NUCLEOTIDE SEQUENCE [LARGE SCALE GENOMIC DNA]</scope>
    <source>
        <strain evidence="1">AMbin10</strain>
    </source>
</reference>
<organism evidence="1 2">
    <name type="scientific">Candidatus Methylumidiphilus alinenensis</name>
    <dbReference type="NCBI Taxonomy" id="2202197"/>
    <lineage>
        <taxon>Bacteria</taxon>
        <taxon>Pseudomonadati</taxon>
        <taxon>Pseudomonadota</taxon>
        <taxon>Gammaproteobacteria</taxon>
        <taxon>Methylococcales</taxon>
        <taxon>Candidatus Methylumidiphilus</taxon>
    </lineage>
</organism>
<proteinExistence type="predicted"/>
<evidence type="ECO:0000313" key="2">
    <source>
        <dbReference type="Proteomes" id="UP000249396"/>
    </source>
</evidence>
<name>A0A2W4QZA5_9GAMM</name>
<dbReference type="Proteomes" id="UP000249396">
    <property type="component" value="Unassembled WGS sequence"/>
</dbReference>
<comment type="caution">
    <text evidence="1">The sequence shown here is derived from an EMBL/GenBank/DDBJ whole genome shotgun (WGS) entry which is preliminary data.</text>
</comment>
<dbReference type="EMBL" id="QJPH01000387">
    <property type="protein sequence ID" value="PZN75369.1"/>
    <property type="molecule type" value="Genomic_DNA"/>
</dbReference>